<feature type="domain" description="Peptidase C51" evidence="2">
    <location>
        <begin position="3"/>
        <end position="135"/>
    </location>
</feature>
<comment type="caution">
    <text evidence="3">The sequence shown here is derived from an EMBL/GenBank/DDBJ whole genome shotgun (WGS) entry which is preliminary data.</text>
</comment>
<dbReference type="PROSITE" id="PS50911">
    <property type="entry name" value="CHAP"/>
    <property type="match status" value="1"/>
</dbReference>
<protein>
    <submittedName>
        <fullName evidence="3">CHAP domain-containing protein</fullName>
    </submittedName>
</protein>
<name>A0A7C5URM9_UNCC3</name>
<organism evidence="3">
    <name type="scientific">candidate division CPR3 bacterium</name>
    <dbReference type="NCBI Taxonomy" id="2268181"/>
    <lineage>
        <taxon>Bacteria</taxon>
        <taxon>Bacteria division CPR3</taxon>
    </lineage>
</organism>
<sequence length="295" mass="33660">MEQKLKDFINKWINKGGVGNTPENKGQCVGLVCVWVDELSLDHIWGNAKDLWKNYNPNQFDFVLNTADAYPIAGDVVVWNEKMGGGYGHTAIATGVHHTEGKATDWFEAFSQNDPTGSPCILKKYSYNNVIGFIRPKKELAKLDDYYLGIDLNNKESIKVCVSTWKRVIDGEFVEKSKYQELENAIANLNQQISDLNAKNTIINDENKDLRDQLKDCQDKIEEGNITSSTQSEQLLTLTQELNRLKLDYENAKKDFGIKEINYQKQIKTLQTKYDATKSSIKKLLIDYIFGKKEI</sequence>
<gene>
    <name evidence="3" type="ORF">ENL96_01635</name>
</gene>
<reference evidence="3" key="1">
    <citation type="journal article" date="2020" name="mSystems">
        <title>Genome- and Community-Level Interaction Insights into Carbon Utilization and Element Cycling Functions of Hydrothermarchaeota in Hydrothermal Sediment.</title>
        <authorList>
            <person name="Zhou Z."/>
            <person name="Liu Y."/>
            <person name="Xu W."/>
            <person name="Pan J."/>
            <person name="Luo Z.H."/>
            <person name="Li M."/>
        </authorList>
    </citation>
    <scope>NUCLEOTIDE SEQUENCE [LARGE SCALE GENOMIC DNA]</scope>
    <source>
        <strain evidence="3">SpSt-1042</strain>
    </source>
</reference>
<dbReference type="EMBL" id="DRVY01000049">
    <property type="protein sequence ID" value="HHR92192.1"/>
    <property type="molecule type" value="Genomic_DNA"/>
</dbReference>
<dbReference type="InterPro" id="IPR038765">
    <property type="entry name" value="Papain-like_cys_pep_sf"/>
</dbReference>
<dbReference type="SUPFAM" id="SSF54001">
    <property type="entry name" value="Cysteine proteinases"/>
    <property type="match status" value="1"/>
</dbReference>
<feature type="coiled-coil region" evidence="1">
    <location>
        <begin position="179"/>
        <end position="255"/>
    </location>
</feature>
<keyword evidence="1" id="KW-0175">Coiled coil</keyword>
<evidence type="ECO:0000256" key="1">
    <source>
        <dbReference type="SAM" id="Coils"/>
    </source>
</evidence>
<accession>A0A7C5URM9</accession>
<dbReference type="InterPro" id="IPR007921">
    <property type="entry name" value="CHAP_dom"/>
</dbReference>
<dbReference type="Pfam" id="PF05257">
    <property type="entry name" value="CHAP"/>
    <property type="match status" value="1"/>
</dbReference>
<dbReference type="Gene3D" id="3.90.1720.10">
    <property type="entry name" value="endopeptidase domain like (from Nostoc punctiforme)"/>
    <property type="match status" value="1"/>
</dbReference>
<dbReference type="AlphaFoldDB" id="A0A7C5URM9"/>
<proteinExistence type="predicted"/>
<evidence type="ECO:0000313" key="3">
    <source>
        <dbReference type="EMBL" id="HHR92192.1"/>
    </source>
</evidence>
<evidence type="ECO:0000259" key="2">
    <source>
        <dbReference type="PROSITE" id="PS50911"/>
    </source>
</evidence>